<gene>
    <name evidence="1" type="ORF">SSLFYP27_00403</name>
</gene>
<sequence length="138" mass="16160">MDNWSNHKRLLTLEEKMELKLDHTHLFFHEIDLFLIAKSALNIAYTLTESSFKTHLLDCLKCLQNSLEAGLNLITIDEDYYPYESFTRKLSNFVNIFALDSDQPSYQKKDEFFQVLLDTFHQLPVVDFGELTLSSFVT</sequence>
<reference evidence="1" key="1">
    <citation type="submission" date="2019-11" db="EMBL/GenBank/DDBJ databases">
        <authorList>
            <person name="Feng L."/>
        </authorList>
    </citation>
    <scope>NUCLEOTIDE SEQUENCE</scope>
    <source>
        <strain evidence="1">SsimulansLFYP27</strain>
    </source>
</reference>
<protein>
    <submittedName>
        <fullName evidence="1">Uncharacterized protein</fullName>
    </submittedName>
</protein>
<dbReference type="EMBL" id="CACRUO010000008">
    <property type="protein sequence ID" value="VYT67324.1"/>
    <property type="molecule type" value="Genomic_DNA"/>
</dbReference>
<dbReference type="RefSeq" id="WP_156666405.1">
    <property type="nucleotide sequence ID" value="NZ_CACRUO010000008.1"/>
</dbReference>
<dbReference type="AlphaFoldDB" id="A0A6N2YK98"/>
<evidence type="ECO:0000313" key="1">
    <source>
        <dbReference type="EMBL" id="VYT67324.1"/>
    </source>
</evidence>
<name>A0A6N2YK98_STASI</name>
<accession>A0A6N2YK98</accession>
<proteinExistence type="predicted"/>
<organism evidence="1">
    <name type="scientific">Staphylococcus simulans</name>
    <dbReference type="NCBI Taxonomy" id="1286"/>
    <lineage>
        <taxon>Bacteria</taxon>
        <taxon>Bacillati</taxon>
        <taxon>Bacillota</taxon>
        <taxon>Bacilli</taxon>
        <taxon>Bacillales</taxon>
        <taxon>Staphylococcaceae</taxon>
        <taxon>Staphylococcus</taxon>
    </lineage>
</organism>